<dbReference type="InterPro" id="IPR035461">
    <property type="entry name" value="GmhA/DiaA"/>
</dbReference>
<dbReference type="GO" id="GO:0097367">
    <property type="term" value="F:carbohydrate derivative binding"/>
    <property type="evidence" value="ECO:0007669"/>
    <property type="project" value="InterPro"/>
</dbReference>
<proteinExistence type="predicted"/>
<dbReference type="Proteomes" id="UP000660611">
    <property type="component" value="Unassembled WGS sequence"/>
</dbReference>
<dbReference type="Pfam" id="PF13580">
    <property type="entry name" value="SIS_2"/>
    <property type="match status" value="1"/>
</dbReference>
<comment type="caution">
    <text evidence="2">The sequence shown here is derived from an EMBL/GenBank/DDBJ whole genome shotgun (WGS) entry which is preliminary data.</text>
</comment>
<accession>A0A919UEE1</accession>
<dbReference type="InterPro" id="IPR046348">
    <property type="entry name" value="SIS_dom_sf"/>
</dbReference>
<dbReference type="PANTHER" id="PTHR30390">
    <property type="entry name" value="SEDOHEPTULOSE 7-PHOSPHATE ISOMERASE / DNAA INITIATOR-ASSOCIATING FACTOR FOR REPLICATION INITIATION"/>
    <property type="match status" value="1"/>
</dbReference>
<dbReference type="PROSITE" id="PS51464">
    <property type="entry name" value="SIS"/>
    <property type="match status" value="1"/>
</dbReference>
<evidence type="ECO:0000313" key="3">
    <source>
        <dbReference type="Proteomes" id="UP000660611"/>
    </source>
</evidence>
<dbReference type="InterPro" id="IPR001347">
    <property type="entry name" value="SIS_dom"/>
</dbReference>
<protein>
    <submittedName>
        <fullName evidence="2">Sugar isomerase</fullName>
    </submittedName>
</protein>
<keyword evidence="3" id="KW-1185">Reference proteome</keyword>
<dbReference type="SUPFAM" id="SSF53697">
    <property type="entry name" value="SIS domain"/>
    <property type="match status" value="1"/>
</dbReference>
<keyword evidence="2" id="KW-0413">Isomerase</keyword>
<dbReference type="GO" id="GO:1901135">
    <property type="term" value="P:carbohydrate derivative metabolic process"/>
    <property type="evidence" value="ECO:0007669"/>
    <property type="project" value="InterPro"/>
</dbReference>
<dbReference type="GO" id="GO:0016853">
    <property type="term" value="F:isomerase activity"/>
    <property type="evidence" value="ECO:0007669"/>
    <property type="project" value="UniProtKB-KW"/>
</dbReference>
<dbReference type="EMBL" id="BONQ01000106">
    <property type="protein sequence ID" value="GIG48535.1"/>
    <property type="molecule type" value="Genomic_DNA"/>
</dbReference>
<organism evidence="2 3">
    <name type="scientific">Dactylosporangium siamense</name>
    <dbReference type="NCBI Taxonomy" id="685454"/>
    <lineage>
        <taxon>Bacteria</taxon>
        <taxon>Bacillati</taxon>
        <taxon>Actinomycetota</taxon>
        <taxon>Actinomycetes</taxon>
        <taxon>Micromonosporales</taxon>
        <taxon>Micromonosporaceae</taxon>
        <taxon>Dactylosporangium</taxon>
    </lineage>
</organism>
<reference evidence="2" key="1">
    <citation type="submission" date="2021-01" db="EMBL/GenBank/DDBJ databases">
        <title>Whole genome shotgun sequence of Dactylosporangium siamense NBRC 106093.</title>
        <authorList>
            <person name="Komaki H."/>
            <person name="Tamura T."/>
        </authorList>
    </citation>
    <scope>NUCLEOTIDE SEQUENCE</scope>
    <source>
        <strain evidence="2">NBRC 106093</strain>
    </source>
</reference>
<dbReference type="PANTHER" id="PTHR30390:SF6">
    <property type="entry name" value="DNAA INITIATOR-ASSOCIATING PROTEIN DIAA"/>
    <property type="match status" value="1"/>
</dbReference>
<feature type="domain" description="SIS" evidence="1">
    <location>
        <begin position="30"/>
        <end position="196"/>
    </location>
</feature>
<sequence>MSFSKEFIAESVAVIEAIDTDTIEEVARGIAAVRERGGRLFILGVGGSAGHASHAVNDFRKICDIESYAPTDNVSELTARANDEGWDTTFSAWLKGSRLAAEDALLVFSVGGGDEAKGVSANIVSALKLAVERETPIFGIVGRDGGTTAKLATACVVIPPLFPSHITPHTEGLAAVIWHLVVTHPALARVATRWESLT</sequence>
<gene>
    <name evidence="2" type="ORF">Dsi01nite_065760</name>
</gene>
<name>A0A919UEE1_9ACTN</name>
<dbReference type="InterPro" id="IPR050099">
    <property type="entry name" value="SIS_GmhA/DiaA_subfam"/>
</dbReference>
<dbReference type="Gene3D" id="3.40.50.10490">
    <property type="entry name" value="Glucose-6-phosphate isomerase like protein, domain 1"/>
    <property type="match status" value="1"/>
</dbReference>
<dbReference type="RefSeq" id="WP_203850243.1">
    <property type="nucleotide sequence ID" value="NZ_BAAAVW010000003.1"/>
</dbReference>
<dbReference type="CDD" id="cd05006">
    <property type="entry name" value="SIS_GmhA"/>
    <property type="match status" value="1"/>
</dbReference>
<evidence type="ECO:0000259" key="1">
    <source>
        <dbReference type="PROSITE" id="PS51464"/>
    </source>
</evidence>
<evidence type="ECO:0000313" key="2">
    <source>
        <dbReference type="EMBL" id="GIG48535.1"/>
    </source>
</evidence>
<dbReference type="AlphaFoldDB" id="A0A919UEE1"/>